<dbReference type="InterPro" id="IPR036397">
    <property type="entry name" value="RNaseH_sf"/>
</dbReference>
<dbReference type="EMBL" id="DF973254">
    <property type="protein sequence ID" value="GAU22778.1"/>
    <property type="molecule type" value="Genomic_DNA"/>
</dbReference>
<dbReference type="Gene3D" id="3.30.420.10">
    <property type="entry name" value="Ribonuclease H-like superfamily/Ribonuclease H"/>
    <property type="match status" value="1"/>
</dbReference>
<evidence type="ECO:0000313" key="3">
    <source>
        <dbReference type="Proteomes" id="UP000242715"/>
    </source>
</evidence>
<evidence type="ECO:0000259" key="1">
    <source>
        <dbReference type="Pfam" id="PF13456"/>
    </source>
</evidence>
<dbReference type="Proteomes" id="UP000242715">
    <property type="component" value="Unassembled WGS sequence"/>
</dbReference>
<feature type="domain" description="RNase H type-1" evidence="1">
    <location>
        <begin position="5"/>
        <end position="70"/>
    </location>
</feature>
<dbReference type="Pfam" id="PF13456">
    <property type="entry name" value="RVT_3"/>
    <property type="match status" value="1"/>
</dbReference>
<reference evidence="3" key="1">
    <citation type="journal article" date="2017" name="Front. Plant Sci.">
        <title>Climate Clever Clovers: New Paradigm to Reduce the Environmental Footprint of Ruminants by Breeding Low Methanogenic Forages Utilizing Haplotype Variation.</title>
        <authorList>
            <person name="Kaur P."/>
            <person name="Appels R."/>
            <person name="Bayer P.E."/>
            <person name="Keeble-Gagnere G."/>
            <person name="Wang J."/>
            <person name="Hirakawa H."/>
            <person name="Shirasawa K."/>
            <person name="Vercoe P."/>
            <person name="Stefanova K."/>
            <person name="Durmic Z."/>
            <person name="Nichols P."/>
            <person name="Revell C."/>
            <person name="Isobe S.N."/>
            <person name="Edwards D."/>
            <person name="Erskine W."/>
        </authorList>
    </citation>
    <scope>NUCLEOTIDE SEQUENCE [LARGE SCALE GENOMIC DNA]</scope>
    <source>
        <strain evidence="3">cv. Daliak</strain>
    </source>
</reference>
<accession>A0A2Z6LWY9</accession>
<gene>
    <name evidence="2" type="ORF">TSUD_142170</name>
</gene>
<dbReference type="PANTHER" id="PTHR47074:SF48">
    <property type="entry name" value="POLYNUCLEOTIDYL TRANSFERASE, RIBONUCLEASE H-LIKE SUPERFAMILY PROTEIN"/>
    <property type="match status" value="1"/>
</dbReference>
<proteinExistence type="predicted"/>
<protein>
    <recommendedName>
        <fullName evidence="1">RNase H type-1 domain-containing protein</fullName>
    </recommendedName>
</protein>
<sequence length="71" mass="8172">MEASLRDESGDFIAAFSYHNNDTYTTAEAEAWGLCKGIEWITQLGHYKVMFELDCKMVVDDIHKNKPNRSE</sequence>
<dbReference type="InterPro" id="IPR052929">
    <property type="entry name" value="RNase_H-like_EbsB-rel"/>
</dbReference>
<dbReference type="AlphaFoldDB" id="A0A2Z6LWY9"/>
<keyword evidence="3" id="KW-1185">Reference proteome</keyword>
<dbReference type="InterPro" id="IPR002156">
    <property type="entry name" value="RNaseH_domain"/>
</dbReference>
<organism evidence="2 3">
    <name type="scientific">Trifolium subterraneum</name>
    <name type="common">Subterranean clover</name>
    <dbReference type="NCBI Taxonomy" id="3900"/>
    <lineage>
        <taxon>Eukaryota</taxon>
        <taxon>Viridiplantae</taxon>
        <taxon>Streptophyta</taxon>
        <taxon>Embryophyta</taxon>
        <taxon>Tracheophyta</taxon>
        <taxon>Spermatophyta</taxon>
        <taxon>Magnoliopsida</taxon>
        <taxon>eudicotyledons</taxon>
        <taxon>Gunneridae</taxon>
        <taxon>Pentapetalae</taxon>
        <taxon>rosids</taxon>
        <taxon>fabids</taxon>
        <taxon>Fabales</taxon>
        <taxon>Fabaceae</taxon>
        <taxon>Papilionoideae</taxon>
        <taxon>50 kb inversion clade</taxon>
        <taxon>NPAAA clade</taxon>
        <taxon>Hologalegina</taxon>
        <taxon>IRL clade</taxon>
        <taxon>Trifolieae</taxon>
        <taxon>Trifolium</taxon>
    </lineage>
</organism>
<evidence type="ECO:0000313" key="2">
    <source>
        <dbReference type="EMBL" id="GAU22778.1"/>
    </source>
</evidence>
<dbReference type="GO" id="GO:0003676">
    <property type="term" value="F:nucleic acid binding"/>
    <property type="evidence" value="ECO:0007669"/>
    <property type="project" value="InterPro"/>
</dbReference>
<name>A0A2Z6LWY9_TRISU</name>
<dbReference type="GO" id="GO:0004523">
    <property type="term" value="F:RNA-DNA hybrid ribonuclease activity"/>
    <property type="evidence" value="ECO:0007669"/>
    <property type="project" value="InterPro"/>
</dbReference>
<dbReference type="PANTHER" id="PTHR47074">
    <property type="entry name" value="BNAC02G40300D PROTEIN"/>
    <property type="match status" value="1"/>
</dbReference>
<dbReference type="OrthoDB" id="10367280at2759"/>